<keyword evidence="2" id="KW-1185">Reference proteome</keyword>
<sequence length="116" mass="13390">MEDKENAYPYVTRPKERSMAKRKPLAILFDVNANESNSEKLRKFYKYHGGKTIAEFEKLNACSSVSYYDSITAERKARKNEVIKGIPATNFSNVVKNLKLNLKRVKKFINITIGRL</sequence>
<evidence type="ECO:0000313" key="2">
    <source>
        <dbReference type="Proteomes" id="UP001054837"/>
    </source>
</evidence>
<evidence type="ECO:0008006" key="3">
    <source>
        <dbReference type="Google" id="ProtNLM"/>
    </source>
</evidence>
<protein>
    <recommendedName>
        <fullName evidence="3">GIY-YIG homing endonuclease</fullName>
    </recommendedName>
</protein>
<dbReference type="AlphaFoldDB" id="A0AAV4STZ5"/>
<gene>
    <name evidence="1" type="ORF">CDAR_222471</name>
</gene>
<proteinExistence type="predicted"/>
<organism evidence="1 2">
    <name type="scientific">Caerostris darwini</name>
    <dbReference type="NCBI Taxonomy" id="1538125"/>
    <lineage>
        <taxon>Eukaryota</taxon>
        <taxon>Metazoa</taxon>
        <taxon>Ecdysozoa</taxon>
        <taxon>Arthropoda</taxon>
        <taxon>Chelicerata</taxon>
        <taxon>Arachnida</taxon>
        <taxon>Araneae</taxon>
        <taxon>Araneomorphae</taxon>
        <taxon>Entelegynae</taxon>
        <taxon>Araneoidea</taxon>
        <taxon>Araneidae</taxon>
        <taxon>Caerostris</taxon>
    </lineage>
</organism>
<reference evidence="1 2" key="1">
    <citation type="submission" date="2021-06" db="EMBL/GenBank/DDBJ databases">
        <title>Caerostris darwini draft genome.</title>
        <authorList>
            <person name="Kono N."/>
            <person name="Arakawa K."/>
        </authorList>
    </citation>
    <scope>NUCLEOTIDE SEQUENCE [LARGE SCALE GENOMIC DNA]</scope>
</reference>
<dbReference type="Proteomes" id="UP001054837">
    <property type="component" value="Unassembled WGS sequence"/>
</dbReference>
<dbReference type="EMBL" id="BPLQ01008461">
    <property type="protein sequence ID" value="GIY37560.1"/>
    <property type="molecule type" value="Genomic_DNA"/>
</dbReference>
<comment type="caution">
    <text evidence="1">The sequence shown here is derived from an EMBL/GenBank/DDBJ whole genome shotgun (WGS) entry which is preliminary data.</text>
</comment>
<evidence type="ECO:0000313" key="1">
    <source>
        <dbReference type="EMBL" id="GIY37560.1"/>
    </source>
</evidence>
<name>A0AAV4STZ5_9ARAC</name>
<accession>A0AAV4STZ5</accession>